<dbReference type="InterPro" id="IPR036444">
    <property type="entry name" value="PLipase_A2_dom_sf"/>
</dbReference>
<evidence type="ECO:0000259" key="3">
    <source>
        <dbReference type="SMART" id="SM00085"/>
    </source>
</evidence>
<organism evidence="4 5">
    <name type="scientific">Oikopleura dioica</name>
    <name type="common">Tunicate</name>
    <dbReference type="NCBI Taxonomy" id="34765"/>
    <lineage>
        <taxon>Eukaryota</taxon>
        <taxon>Metazoa</taxon>
        <taxon>Chordata</taxon>
        <taxon>Tunicata</taxon>
        <taxon>Appendicularia</taxon>
        <taxon>Copelata</taxon>
        <taxon>Oikopleuridae</taxon>
        <taxon>Oikopleura</taxon>
    </lineage>
</organism>
<evidence type="ECO:0000313" key="5">
    <source>
        <dbReference type="Proteomes" id="UP001158576"/>
    </source>
</evidence>
<feature type="domain" description="Phospholipase A2-like central" evidence="3">
    <location>
        <begin position="57"/>
        <end position="197"/>
    </location>
</feature>
<evidence type="ECO:0000256" key="1">
    <source>
        <dbReference type="RuleBase" id="RU003654"/>
    </source>
</evidence>
<gene>
    <name evidence="4" type="ORF">OKIOD_LOCUS7421</name>
</gene>
<feature type="compositionally biased region" description="Polar residues" evidence="2">
    <location>
        <begin position="240"/>
        <end position="256"/>
    </location>
</feature>
<dbReference type="Proteomes" id="UP001158576">
    <property type="component" value="Chromosome XSR"/>
</dbReference>
<dbReference type="SMART" id="SM00085">
    <property type="entry name" value="PA2c"/>
    <property type="match status" value="1"/>
</dbReference>
<dbReference type="Gene3D" id="1.20.90.10">
    <property type="entry name" value="Phospholipase A2 domain"/>
    <property type="match status" value="1"/>
</dbReference>
<proteinExistence type="inferred from homology"/>
<name>A0ABN7SEQ4_OIKDI</name>
<dbReference type="Pfam" id="PF00068">
    <property type="entry name" value="Phospholip_A2_1"/>
    <property type="match status" value="1"/>
</dbReference>
<evidence type="ECO:0000313" key="4">
    <source>
        <dbReference type="EMBL" id="CAG5098655.1"/>
    </source>
</evidence>
<sequence length="329" mass="36543">MKVFGLLQNVLYCTALAKVNITFGEYQGVYENIEEIHRANIVLKSTAAGHRRPEFRRFSHLKLMMSVMLGSGALASKFTEYGCHCLLGPDVVPAPSRVPAVDGIDETCRRHSLCQHCAKIDNDNECIGSAVGYSFSGHQNKETGENFITCDNTPGTCRHSLCQCDYALAVGIAEQANEWREENDHLIGGFEMEKQCVGFSSREWLHEEVEDGLRFDQKNIPLEFEDSNFREMAATTLAPTTVSSNAAPLPNAQTGNNKKESVPSEEQVRADFFQGFESDKKEKMQCCGEYPERFPFQPKTGKACCNGVSYNSNLLECCNGKTLRSIGTC</sequence>
<feature type="region of interest" description="Disordered" evidence="2">
    <location>
        <begin position="240"/>
        <end position="264"/>
    </location>
</feature>
<dbReference type="SUPFAM" id="SSF48619">
    <property type="entry name" value="Phospholipase A2, PLA2"/>
    <property type="match status" value="1"/>
</dbReference>
<accession>A0ABN7SEQ4</accession>
<evidence type="ECO:0000256" key="2">
    <source>
        <dbReference type="SAM" id="MobiDB-lite"/>
    </source>
</evidence>
<keyword evidence="5" id="KW-1185">Reference proteome</keyword>
<protein>
    <submittedName>
        <fullName evidence="4">Oidioi.mRNA.OKI2018_I69.XSR.g15863.t1.cds</fullName>
    </submittedName>
</protein>
<reference evidence="4 5" key="1">
    <citation type="submission" date="2021-04" db="EMBL/GenBank/DDBJ databases">
        <authorList>
            <person name="Bliznina A."/>
        </authorList>
    </citation>
    <scope>NUCLEOTIDE SEQUENCE [LARGE SCALE GENOMIC DNA]</scope>
</reference>
<dbReference type="EMBL" id="OU015569">
    <property type="protein sequence ID" value="CAG5098655.1"/>
    <property type="molecule type" value="Genomic_DNA"/>
</dbReference>
<comment type="similarity">
    <text evidence="1">Belongs to the phospholipase A2 family.</text>
</comment>
<dbReference type="InterPro" id="IPR016090">
    <property type="entry name" value="PLA2-like_dom"/>
</dbReference>